<evidence type="ECO:0008006" key="3">
    <source>
        <dbReference type="Google" id="ProtNLM"/>
    </source>
</evidence>
<dbReference type="EMBL" id="MEZZ01000020">
    <property type="protein sequence ID" value="OGD68827.1"/>
    <property type="molecule type" value="Genomic_DNA"/>
</dbReference>
<gene>
    <name evidence="1" type="ORF">A2811_02465</name>
</gene>
<proteinExistence type="predicted"/>
<dbReference type="InterPro" id="IPR027417">
    <property type="entry name" value="P-loop_NTPase"/>
</dbReference>
<evidence type="ECO:0000313" key="1">
    <source>
        <dbReference type="EMBL" id="OGD68827.1"/>
    </source>
</evidence>
<dbReference type="SUPFAM" id="SSF52540">
    <property type="entry name" value="P-loop containing nucleoside triphosphate hydrolases"/>
    <property type="match status" value="1"/>
</dbReference>
<dbReference type="Gene3D" id="3.40.50.300">
    <property type="entry name" value="P-loop containing nucleotide triphosphate hydrolases"/>
    <property type="match status" value="1"/>
</dbReference>
<dbReference type="Proteomes" id="UP000186670">
    <property type="component" value="Unassembled WGS sequence"/>
</dbReference>
<dbReference type="Pfam" id="PF13177">
    <property type="entry name" value="DNA_pol3_delta2"/>
    <property type="match status" value="1"/>
</dbReference>
<organism evidence="1 2">
    <name type="scientific">Candidatus Campbellbacteria bacterium RIFCSPHIGHO2_01_FULL_34_10</name>
    <dbReference type="NCBI Taxonomy" id="1797577"/>
    <lineage>
        <taxon>Bacteria</taxon>
        <taxon>Candidatus Campbelliibacteriota</taxon>
    </lineage>
</organism>
<sequence>MLREIIKQKDSLHHAYLIESDSLEIVAQIINLFEDILKFSTKNNPDFWFGEFETFGIDDGRKINELQSKKSFNGGKQFFVIKMNFITREAQNSLLKMFEEPTPHTHFFIIINSSEILLPTLKSRLMLVRPYSESDSEIEIEKFAKKFIKSSLAERLEMIKIYFGDSKKKEPSNKSGAIRFLNELEKQLREDIDFKNVKEKDQIIFNEIMNCRSFLNDRSPSVKMLLEHIAVIA</sequence>
<name>A0A1F5EN43_9BACT</name>
<comment type="caution">
    <text evidence="1">The sequence shown here is derived from an EMBL/GenBank/DDBJ whole genome shotgun (WGS) entry which is preliminary data.</text>
</comment>
<reference evidence="1 2" key="1">
    <citation type="journal article" date="2016" name="Nat. Commun.">
        <title>Thousands of microbial genomes shed light on interconnected biogeochemical processes in an aquifer system.</title>
        <authorList>
            <person name="Anantharaman K."/>
            <person name="Brown C.T."/>
            <person name="Hug L.A."/>
            <person name="Sharon I."/>
            <person name="Castelle C.J."/>
            <person name="Probst A.J."/>
            <person name="Thomas B.C."/>
            <person name="Singh A."/>
            <person name="Wilkins M.J."/>
            <person name="Karaoz U."/>
            <person name="Brodie E.L."/>
            <person name="Williams K.H."/>
            <person name="Hubbard S.S."/>
            <person name="Banfield J.F."/>
        </authorList>
    </citation>
    <scope>NUCLEOTIDE SEQUENCE [LARGE SCALE GENOMIC DNA]</scope>
</reference>
<evidence type="ECO:0000313" key="2">
    <source>
        <dbReference type="Proteomes" id="UP000186670"/>
    </source>
</evidence>
<accession>A0A1F5EN43</accession>
<protein>
    <recommendedName>
        <fullName evidence="3">DNA polymerase III subunit delta</fullName>
    </recommendedName>
</protein>
<dbReference type="AlphaFoldDB" id="A0A1F5EN43"/>